<feature type="transmembrane region" description="Helical" evidence="10">
    <location>
        <begin position="290"/>
        <end position="311"/>
    </location>
</feature>
<accession>A0A0C1HNT9</accession>
<dbReference type="InterPro" id="IPR037294">
    <property type="entry name" value="ABC_BtuC-like"/>
</dbReference>
<dbReference type="GO" id="GO:0022857">
    <property type="term" value="F:transmembrane transporter activity"/>
    <property type="evidence" value="ECO:0007669"/>
    <property type="project" value="InterPro"/>
</dbReference>
<evidence type="ECO:0000256" key="7">
    <source>
        <dbReference type="ARBA" id="ARBA00022989"/>
    </source>
</evidence>
<dbReference type="EMBL" id="JWIY01000001">
    <property type="protein sequence ID" value="KIC78969.1"/>
    <property type="molecule type" value="Genomic_DNA"/>
</dbReference>
<evidence type="ECO:0000256" key="8">
    <source>
        <dbReference type="ARBA" id="ARBA00023004"/>
    </source>
</evidence>
<keyword evidence="5" id="KW-0406">Ion transport</keyword>
<dbReference type="Gene3D" id="1.10.3470.10">
    <property type="entry name" value="ABC transporter involved in vitamin B12 uptake, BtuC"/>
    <property type="match status" value="1"/>
</dbReference>
<dbReference type="PATRIC" id="fig|76860.7.peg.97"/>
<comment type="similarity">
    <text evidence="2">Belongs to the binding-protein-dependent transport system permease family. FecCD subfamily.</text>
</comment>
<evidence type="ECO:0000256" key="10">
    <source>
        <dbReference type="SAM" id="Phobius"/>
    </source>
</evidence>
<name>A0A0C1HNT9_STRCV</name>
<comment type="subcellular location">
    <subcellularLocation>
        <location evidence="1">Cell membrane</location>
        <topology evidence="1">Multi-pass membrane protein</topology>
    </subcellularLocation>
</comment>
<keyword evidence="9 10" id="KW-0472">Membrane</keyword>
<dbReference type="STRING" id="862969.SCI_1451"/>
<dbReference type="Pfam" id="PF01032">
    <property type="entry name" value="FecCD"/>
    <property type="match status" value="1"/>
</dbReference>
<dbReference type="CDD" id="cd06550">
    <property type="entry name" value="TM_ABC_iron-siderophores_like"/>
    <property type="match status" value="1"/>
</dbReference>
<evidence type="ECO:0000256" key="1">
    <source>
        <dbReference type="ARBA" id="ARBA00004651"/>
    </source>
</evidence>
<dbReference type="SUPFAM" id="SSF81345">
    <property type="entry name" value="ABC transporter involved in vitamin B12 uptake, BtuC"/>
    <property type="match status" value="1"/>
</dbReference>
<evidence type="ECO:0000313" key="12">
    <source>
        <dbReference type="Proteomes" id="UP000031339"/>
    </source>
</evidence>
<dbReference type="PANTHER" id="PTHR30472">
    <property type="entry name" value="FERRIC ENTEROBACTIN TRANSPORT SYSTEM PERMEASE PROTEIN"/>
    <property type="match status" value="1"/>
</dbReference>
<dbReference type="PANTHER" id="PTHR30472:SF27">
    <property type="entry name" value="PETROBACTIN IMPORT SYSTEM PERMEASE PROTEIN YCLN"/>
    <property type="match status" value="1"/>
</dbReference>
<dbReference type="GO" id="GO:0005886">
    <property type="term" value="C:plasma membrane"/>
    <property type="evidence" value="ECO:0007669"/>
    <property type="project" value="UniProtKB-SubCell"/>
</dbReference>
<keyword evidence="8" id="KW-0408">Iron</keyword>
<dbReference type="GO" id="GO:0033214">
    <property type="term" value="P:siderophore-iron import into cell"/>
    <property type="evidence" value="ECO:0007669"/>
    <property type="project" value="TreeGrafter"/>
</dbReference>
<dbReference type="FunFam" id="1.10.3470.10:FF:000004">
    <property type="entry name" value="Iron compound ABC transporter, permease"/>
    <property type="match status" value="1"/>
</dbReference>
<reference evidence="11 12" key="1">
    <citation type="submission" date="2014-12" db="EMBL/GenBank/DDBJ databases">
        <title>Partial genome sequence of Streptococcus constellatus KCOM 1650 (= ChDC B144).</title>
        <authorList>
            <person name="Kook J.-K."/>
            <person name="Park S.-N."/>
            <person name="Lim Y.K."/>
            <person name="Jo E."/>
        </authorList>
    </citation>
    <scope>NUCLEOTIDE SEQUENCE [LARGE SCALE GENOMIC DNA]</scope>
    <source>
        <strain evidence="11 12">KCOM 1650</strain>
    </source>
</reference>
<dbReference type="eggNOG" id="COG4606">
    <property type="taxonomic scope" value="Bacteria"/>
</dbReference>
<evidence type="ECO:0000256" key="3">
    <source>
        <dbReference type="ARBA" id="ARBA00022448"/>
    </source>
</evidence>
<proteinExistence type="inferred from homology"/>
<protein>
    <submittedName>
        <fullName evidence="11">Ferrichrome ABC transporter permease</fullName>
    </submittedName>
</protein>
<comment type="caution">
    <text evidence="11">The sequence shown here is derived from an EMBL/GenBank/DDBJ whole genome shotgun (WGS) entry which is preliminary data.</text>
</comment>
<evidence type="ECO:0000313" key="11">
    <source>
        <dbReference type="EMBL" id="KIC78969.1"/>
    </source>
</evidence>
<organism evidence="11 12">
    <name type="scientific">Streptococcus constellatus</name>
    <dbReference type="NCBI Taxonomy" id="76860"/>
    <lineage>
        <taxon>Bacteria</taxon>
        <taxon>Bacillati</taxon>
        <taxon>Bacillota</taxon>
        <taxon>Bacilli</taxon>
        <taxon>Lactobacillales</taxon>
        <taxon>Streptococcaceae</taxon>
        <taxon>Streptococcus</taxon>
        <taxon>Streptococcus anginosus group</taxon>
    </lineage>
</organism>
<feature type="transmembrane region" description="Helical" evidence="10">
    <location>
        <begin position="49"/>
        <end position="67"/>
    </location>
</feature>
<feature type="transmembrane region" description="Helical" evidence="10">
    <location>
        <begin position="182"/>
        <end position="202"/>
    </location>
</feature>
<evidence type="ECO:0000256" key="2">
    <source>
        <dbReference type="ARBA" id="ARBA00007935"/>
    </source>
</evidence>
<evidence type="ECO:0000256" key="9">
    <source>
        <dbReference type="ARBA" id="ARBA00023136"/>
    </source>
</evidence>
<dbReference type="AlphaFoldDB" id="A0A0C1HNT9"/>
<sequence>MKQTKFLGILCLILAFISIMVGASSFSWHKLLSGETNTWLLFLESRLPRTISIILAGSSMSIAGLLMQTVTQNHFAAPSTIGTVNAAKFGMLLSLFFFPTANLAQKMLFAFVSSIFFTIIFIRFIRKLSFKEKWLLPLVGIIYSGVISAAAEILAYRFDLVQSMTSWTQGSFAMIQTHQYEWLFLSFVILIAVWRLSATFTIMNLGEDASHNLGISFYQMEGLSLFLIALTTSVTMITVGSLPFIGVIIPNIVRKFYGDHITRIKSITALTGAGLILICDIMSRMVIRPYEISVSLILGIFGSLTFIYLLWRGATHE</sequence>
<feature type="transmembrane region" description="Helical" evidence="10">
    <location>
        <begin position="261"/>
        <end position="278"/>
    </location>
</feature>
<keyword evidence="6 10" id="KW-0812">Transmembrane</keyword>
<evidence type="ECO:0000256" key="4">
    <source>
        <dbReference type="ARBA" id="ARBA00022475"/>
    </source>
</evidence>
<dbReference type="Proteomes" id="UP000031339">
    <property type="component" value="Unassembled WGS sequence"/>
</dbReference>
<keyword evidence="7 10" id="KW-1133">Transmembrane helix</keyword>
<gene>
    <name evidence="11" type="ORF">RN79_05270</name>
</gene>
<feature type="transmembrane region" description="Helical" evidence="10">
    <location>
        <begin position="104"/>
        <end position="122"/>
    </location>
</feature>
<dbReference type="InterPro" id="IPR000522">
    <property type="entry name" value="ABC_transptr_permease_BtuC"/>
</dbReference>
<keyword evidence="4" id="KW-1003">Cell membrane</keyword>
<evidence type="ECO:0000256" key="6">
    <source>
        <dbReference type="ARBA" id="ARBA00022692"/>
    </source>
</evidence>
<feature type="transmembrane region" description="Helical" evidence="10">
    <location>
        <begin position="134"/>
        <end position="156"/>
    </location>
</feature>
<dbReference type="RefSeq" id="WP_006269745.1">
    <property type="nucleotide sequence ID" value="NZ_CAUTAL010000011.1"/>
</dbReference>
<feature type="transmembrane region" description="Helical" evidence="10">
    <location>
        <begin position="79"/>
        <end position="98"/>
    </location>
</feature>
<evidence type="ECO:0000256" key="5">
    <source>
        <dbReference type="ARBA" id="ARBA00022496"/>
    </source>
</evidence>
<keyword evidence="3" id="KW-0813">Transport</keyword>
<dbReference type="GeneID" id="93847449"/>
<dbReference type="OrthoDB" id="9811975at2"/>
<feature type="transmembrane region" description="Helical" evidence="10">
    <location>
        <begin position="223"/>
        <end position="249"/>
    </location>
</feature>
<keyword evidence="5" id="KW-0410">Iron transport</keyword>